<dbReference type="Proteomes" id="UP000664317">
    <property type="component" value="Unassembled WGS sequence"/>
</dbReference>
<organism evidence="1 2">
    <name type="scientific">Algoriphagus oliviformis</name>
    <dbReference type="NCBI Taxonomy" id="2811231"/>
    <lineage>
        <taxon>Bacteria</taxon>
        <taxon>Pseudomonadati</taxon>
        <taxon>Bacteroidota</taxon>
        <taxon>Cytophagia</taxon>
        <taxon>Cytophagales</taxon>
        <taxon>Cyclobacteriaceae</taxon>
        <taxon>Algoriphagus</taxon>
    </lineage>
</organism>
<reference evidence="1 2" key="1">
    <citation type="submission" date="2021-03" db="EMBL/GenBank/DDBJ databases">
        <title>novel species isolated from a fishpond in China.</title>
        <authorList>
            <person name="Lu H."/>
            <person name="Cai Z."/>
        </authorList>
    </citation>
    <scope>NUCLEOTIDE SEQUENCE [LARGE SCALE GENOMIC DNA]</scope>
    <source>
        <strain evidence="1 2">H41</strain>
    </source>
</reference>
<protein>
    <submittedName>
        <fullName evidence="1">Uncharacterized protein</fullName>
    </submittedName>
</protein>
<dbReference type="EMBL" id="JAFKCT010000001">
    <property type="protein sequence ID" value="MBN7810417.1"/>
    <property type="molecule type" value="Genomic_DNA"/>
</dbReference>
<evidence type="ECO:0000313" key="2">
    <source>
        <dbReference type="Proteomes" id="UP000664317"/>
    </source>
</evidence>
<evidence type="ECO:0000313" key="1">
    <source>
        <dbReference type="EMBL" id="MBN7810417.1"/>
    </source>
</evidence>
<dbReference type="RefSeq" id="WP_206577180.1">
    <property type="nucleotide sequence ID" value="NZ_JAFKCT010000001.1"/>
</dbReference>
<keyword evidence="2" id="KW-1185">Reference proteome</keyword>
<name>A0ABS3BZY2_9BACT</name>
<sequence length="62" mass="7057">MDGYEVAALYTRIDRIAKETGTKLASPFYNAVLYGTAGDSDPKLSDEGIFINKYLRFVTRFW</sequence>
<gene>
    <name evidence="1" type="ORF">J0A68_05590</name>
</gene>
<comment type="caution">
    <text evidence="1">The sequence shown here is derived from an EMBL/GenBank/DDBJ whole genome shotgun (WGS) entry which is preliminary data.</text>
</comment>
<accession>A0ABS3BZY2</accession>
<proteinExistence type="predicted"/>